<keyword evidence="3" id="KW-1185">Reference proteome</keyword>
<evidence type="ECO:0008006" key="4">
    <source>
        <dbReference type="Google" id="ProtNLM"/>
    </source>
</evidence>
<feature type="transmembrane region" description="Helical" evidence="1">
    <location>
        <begin position="37"/>
        <end position="62"/>
    </location>
</feature>
<dbReference type="AlphaFoldDB" id="A0ABD5VGG9"/>
<feature type="transmembrane region" description="Helical" evidence="1">
    <location>
        <begin position="12"/>
        <end position="31"/>
    </location>
</feature>
<dbReference type="EMBL" id="JBHSXN010000002">
    <property type="protein sequence ID" value="MFC6953187.1"/>
    <property type="molecule type" value="Genomic_DNA"/>
</dbReference>
<organism evidence="2 3">
    <name type="scientific">Halorubellus litoreus</name>
    <dbReference type="NCBI Taxonomy" id="755308"/>
    <lineage>
        <taxon>Archaea</taxon>
        <taxon>Methanobacteriati</taxon>
        <taxon>Methanobacteriota</taxon>
        <taxon>Stenosarchaea group</taxon>
        <taxon>Halobacteria</taxon>
        <taxon>Halobacteriales</taxon>
        <taxon>Halorubellaceae</taxon>
        <taxon>Halorubellus</taxon>
    </lineage>
</organism>
<proteinExistence type="predicted"/>
<keyword evidence="1" id="KW-0472">Membrane</keyword>
<sequence length="85" mass="9243">MAYSRTKPPWHSLGSALAWTFGGLIFVWLGLVEGSSAGTYAFGIGLLMLALGSISLVGLYGTDLVVECRDLKERAFGERRSKYEP</sequence>
<gene>
    <name evidence="2" type="ORF">ACFQGB_09960</name>
</gene>
<protein>
    <recommendedName>
        <fullName evidence="4">YiaAB two helix domain-containing protein</fullName>
    </recommendedName>
</protein>
<reference evidence="2 3" key="1">
    <citation type="journal article" date="2019" name="Int. J. Syst. Evol. Microbiol.">
        <title>The Global Catalogue of Microorganisms (GCM) 10K type strain sequencing project: providing services to taxonomists for standard genome sequencing and annotation.</title>
        <authorList>
            <consortium name="The Broad Institute Genomics Platform"/>
            <consortium name="The Broad Institute Genome Sequencing Center for Infectious Disease"/>
            <person name="Wu L."/>
            <person name="Ma J."/>
        </authorList>
    </citation>
    <scope>NUCLEOTIDE SEQUENCE [LARGE SCALE GENOMIC DNA]</scope>
    <source>
        <strain evidence="2 3">GX26</strain>
    </source>
</reference>
<dbReference type="Proteomes" id="UP001596395">
    <property type="component" value="Unassembled WGS sequence"/>
</dbReference>
<name>A0ABD5VGG9_9EURY</name>
<evidence type="ECO:0000313" key="2">
    <source>
        <dbReference type="EMBL" id="MFC6953187.1"/>
    </source>
</evidence>
<keyword evidence="1" id="KW-0812">Transmembrane</keyword>
<evidence type="ECO:0000313" key="3">
    <source>
        <dbReference type="Proteomes" id="UP001596395"/>
    </source>
</evidence>
<evidence type="ECO:0000256" key="1">
    <source>
        <dbReference type="SAM" id="Phobius"/>
    </source>
</evidence>
<dbReference type="RefSeq" id="WP_336350152.1">
    <property type="nucleotide sequence ID" value="NZ_JAZAQL010000002.1"/>
</dbReference>
<accession>A0ABD5VGG9</accession>
<keyword evidence="1" id="KW-1133">Transmembrane helix</keyword>
<comment type="caution">
    <text evidence="2">The sequence shown here is derived from an EMBL/GenBank/DDBJ whole genome shotgun (WGS) entry which is preliminary data.</text>
</comment>